<evidence type="ECO:0000256" key="1">
    <source>
        <dbReference type="ARBA" id="ARBA00022946"/>
    </source>
</evidence>
<name>A0A418Q6C6_9CORY</name>
<accession>A0A418Q6C6</accession>
<evidence type="ECO:0000259" key="2">
    <source>
        <dbReference type="Pfam" id="PF01571"/>
    </source>
</evidence>
<reference evidence="3 4" key="1">
    <citation type="submission" date="2018-09" db="EMBL/GenBank/DDBJ databases">
        <title>Optimization and identification of Corynebacterium falsenii FN1-14 from fish paste.</title>
        <authorList>
            <person name="Daroonpunt R."/>
            <person name="Tanasupawat S."/>
        </authorList>
    </citation>
    <scope>NUCLEOTIDE SEQUENCE [LARGE SCALE GENOMIC DNA]</scope>
    <source>
        <strain evidence="3 4">FN1-14</strain>
    </source>
</reference>
<dbReference type="PANTHER" id="PTHR22602:SF0">
    <property type="entry name" value="TRANSFERASE CAF17, MITOCHONDRIAL-RELATED"/>
    <property type="match status" value="1"/>
</dbReference>
<dbReference type="SUPFAM" id="SSF103025">
    <property type="entry name" value="Folate-binding domain"/>
    <property type="match status" value="1"/>
</dbReference>
<dbReference type="PIRSF" id="PIRSF006487">
    <property type="entry name" value="GcvT"/>
    <property type="match status" value="1"/>
</dbReference>
<proteinExistence type="predicted"/>
<dbReference type="InterPro" id="IPR017703">
    <property type="entry name" value="YgfZ/GCV_T_CS"/>
</dbReference>
<dbReference type="OrthoDB" id="9796287at2"/>
<dbReference type="AlphaFoldDB" id="A0A418Q6C6"/>
<evidence type="ECO:0000313" key="3">
    <source>
        <dbReference type="EMBL" id="RIX34303.1"/>
    </source>
</evidence>
<keyword evidence="4" id="KW-1185">Reference proteome</keyword>
<dbReference type="NCBIfam" id="TIGR03317">
    <property type="entry name" value="ygfZ_signature"/>
    <property type="match status" value="1"/>
</dbReference>
<dbReference type="Pfam" id="PF01571">
    <property type="entry name" value="GCV_T"/>
    <property type="match status" value="1"/>
</dbReference>
<feature type="domain" description="GCVT N-terminal" evidence="2">
    <location>
        <begin position="36"/>
        <end position="248"/>
    </location>
</feature>
<comment type="caution">
    <text evidence="3">The sequence shown here is derived from an EMBL/GenBank/DDBJ whole genome shotgun (WGS) entry which is preliminary data.</text>
</comment>
<organism evidence="3 4">
    <name type="scientific">Corynebacterium falsenii</name>
    <dbReference type="NCBI Taxonomy" id="108486"/>
    <lineage>
        <taxon>Bacteria</taxon>
        <taxon>Bacillati</taxon>
        <taxon>Actinomycetota</taxon>
        <taxon>Actinomycetes</taxon>
        <taxon>Mycobacteriales</taxon>
        <taxon>Corynebacteriaceae</taxon>
        <taxon>Corynebacterium</taxon>
    </lineage>
</organism>
<dbReference type="PANTHER" id="PTHR22602">
    <property type="entry name" value="TRANSFERASE CAF17, MITOCHONDRIAL-RELATED"/>
    <property type="match status" value="1"/>
</dbReference>
<gene>
    <name evidence="3" type="ORF">D3M95_07930</name>
</gene>
<dbReference type="Gene3D" id="3.30.1360.120">
    <property type="entry name" value="Probable tRNA modification gtpase trme, domain 1"/>
    <property type="match status" value="1"/>
</dbReference>
<dbReference type="Proteomes" id="UP000285278">
    <property type="component" value="Unassembled WGS sequence"/>
</dbReference>
<dbReference type="InterPro" id="IPR045179">
    <property type="entry name" value="YgfZ/GcvT"/>
</dbReference>
<keyword evidence="1" id="KW-0809">Transit peptide</keyword>
<dbReference type="EMBL" id="QXJK01000008">
    <property type="protein sequence ID" value="RIX34303.1"/>
    <property type="molecule type" value="Genomic_DNA"/>
</dbReference>
<dbReference type="GO" id="GO:0016226">
    <property type="term" value="P:iron-sulfur cluster assembly"/>
    <property type="evidence" value="ECO:0007669"/>
    <property type="project" value="TreeGrafter"/>
</dbReference>
<dbReference type="STRING" id="1451189.CFAL_02260"/>
<protein>
    <submittedName>
        <fullName evidence="3">Folate-binding protein</fullName>
    </submittedName>
</protein>
<sequence length="402" mass="43554">MDSAISPIVTHHSSASNESWGRTIATAWHYGDPLVEQSRLDRKAGIVDRWDRVALRISGPERLEWLNNLISQKVNAMVPGQASYGLILDGQGRVQHFFGISCVEDFIILDVPSAEIDELESYLQKMVFWSQVTIERIDWARLTVVSHGLFAEASAFHLSDATSTSALPSDLAVQIPADITVHLWRSHLLGDLHAVDVWVDRDKVTEAWDAFTRELSPTGMMAYDAARMMARIPDLSVDVDEKVIPHEVAFFIGEGLEQGATQLGAASDGPTSAAVHLNKGCYRGQETVSRVHNLGKSPRVLVLLQLDGSANRLPEVGAEVTAGGRPIGRVGSSVHDADYGPIALALVKRSVVEKIFKDPAAVPPISVDGVDASVDQQDVDAVGSTNGVRPGRAAINRLKGRP</sequence>
<dbReference type="InterPro" id="IPR027266">
    <property type="entry name" value="TrmE/GcvT-like"/>
</dbReference>
<evidence type="ECO:0000313" key="4">
    <source>
        <dbReference type="Proteomes" id="UP000285278"/>
    </source>
</evidence>
<dbReference type="InterPro" id="IPR006222">
    <property type="entry name" value="GCVT_N"/>
</dbReference>